<dbReference type="Ensembl" id="ENSOSIT00000002705.1">
    <property type="protein sequence ID" value="ENSOSIP00000002525.1"/>
    <property type="gene ID" value="ENSOSIG00000001487.1"/>
</dbReference>
<dbReference type="Pfam" id="PF07686">
    <property type="entry name" value="V-set"/>
    <property type="match status" value="1"/>
</dbReference>
<accession>A0A8C8DEA1</accession>
<dbReference type="InterPro" id="IPR050150">
    <property type="entry name" value="IgV_Light_Chain"/>
</dbReference>
<reference evidence="2" key="1">
    <citation type="submission" date="2025-08" db="UniProtKB">
        <authorList>
            <consortium name="Ensembl"/>
        </authorList>
    </citation>
    <scope>IDENTIFICATION</scope>
</reference>
<dbReference type="Gene3D" id="2.60.40.10">
    <property type="entry name" value="Immunoglobulins"/>
    <property type="match status" value="1"/>
</dbReference>
<dbReference type="AlphaFoldDB" id="A0A8C8DEA1"/>
<evidence type="ECO:0000259" key="1">
    <source>
        <dbReference type="PROSITE" id="PS50835"/>
    </source>
</evidence>
<dbReference type="InterPro" id="IPR007110">
    <property type="entry name" value="Ig-like_dom"/>
</dbReference>
<proteinExistence type="predicted"/>
<protein>
    <recommendedName>
        <fullName evidence="1">Ig-like domain-containing protein</fullName>
    </recommendedName>
</protein>
<keyword evidence="3" id="KW-1185">Reference proteome</keyword>
<dbReference type="GeneTree" id="ENSGT01150000286991"/>
<dbReference type="InterPro" id="IPR013783">
    <property type="entry name" value="Ig-like_fold"/>
</dbReference>
<feature type="domain" description="Ig-like" evidence="1">
    <location>
        <begin position="1"/>
        <end position="94"/>
    </location>
</feature>
<dbReference type="Proteomes" id="UP000694383">
    <property type="component" value="Unplaced"/>
</dbReference>
<dbReference type="SMART" id="SM00406">
    <property type="entry name" value="IGv"/>
    <property type="match status" value="1"/>
</dbReference>
<dbReference type="InterPro" id="IPR013106">
    <property type="entry name" value="Ig_V-set"/>
</dbReference>
<sequence>IDCKASQQVALWSGSQYYLAWYHQKSGEAPKALIYLTSYTYSGISSRFSGSGSGNGIDFTLTISGVQAEDSGVYYCQSLHIINNLLKELQDQYSTRVRCLLWCMFKPLVILVCSPSTSRLTSLILFQENPSPRVSGQADVPSNLPSTLTSCCGARLDLTATPTSRSGSSSCSSCPLLVSDPRTPSSHVASLPYQDYITS</sequence>
<name>A0A8C8DEA1_9TELE</name>
<dbReference type="PANTHER" id="PTHR23267">
    <property type="entry name" value="IMMUNOGLOBULIN LIGHT CHAIN"/>
    <property type="match status" value="1"/>
</dbReference>
<organism evidence="2 3">
    <name type="scientific">Oryzias sinensis</name>
    <name type="common">Chinese medaka</name>
    <dbReference type="NCBI Taxonomy" id="183150"/>
    <lineage>
        <taxon>Eukaryota</taxon>
        <taxon>Metazoa</taxon>
        <taxon>Chordata</taxon>
        <taxon>Craniata</taxon>
        <taxon>Vertebrata</taxon>
        <taxon>Euteleostomi</taxon>
        <taxon>Actinopterygii</taxon>
        <taxon>Neopterygii</taxon>
        <taxon>Teleostei</taxon>
        <taxon>Neoteleostei</taxon>
        <taxon>Acanthomorphata</taxon>
        <taxon>Ovalentaria</taxon>
        <taxon>Atherinomorphae</taxon>
        <taxon>Beloniformes</taxon>
        <taxon>Adrianichthyidae</taxon>
        <taxon>Oryziinae</taxon>
        <taxon>Oryzias</taxon>
    </lineage>
</organism>
<reference evidence="2" key="2">
    <citation type="submission" date="2025-09" db="UniProtKB">
        <authorList>
            <consortium name="Ensembl"/>
        </authorList>
    </citation>
    <scope>IDENTIFICATION</scope>
</reference>
<dbReference type="SUPFAM" id="SSF48726">
    <property type="entry name" value="Immunoglobulin"/>
    <property type="match status" value="1"/>
</dbReference>
<dbReference type="PROSITE" id="PS50835">
    <property type="entry name" value="IG_LIKE"/>
    <property type="match status" value="1"/>
</dbReference>
<dbReference type="InterPro" id="IPR036179">
    <property type="entry name" value="Ig-like_dom_sf"/>
</dbReference>
<evidence type="ECO:0000313" key="3">
    <source>
        <dbReference type="Proteomes" id="UP000694383"/>
    </source>
</evidence>
<evidence type="ECO:0000313" key="2">
    <source>
        <dbReference type="Ensembl" id="ENSOSIP00000002525.1"/>
    </source>
</evidence>